<evidence type="ECO:0000256" key="1">
    <source>
        <dbReference type="SAM" id="MobiDB-lite"/>
    </source>
</evidence>
<dbReference type="Proteomes" id="UP001642487">
    <property type="component" value="Chromosome 7"/>
</dbReference>
<protein>
    <submittedName>
        <fullName evidence="2">Uncharacterized protein</fullName>
    </submittedName>
</protein>
<dbReference type="EMBL" id="OZ021741">
    <property type="protein sequence ID" value="CAK9325842.1"/>
    <property type="molecule type" value="Genomic_DNA"/>
</dbReference>
<evidence type="ECO:0000313" key="2">
    <source>
        <dbReference type="EMBL" id="CAK9325842.1"/>
    </source>
</evidence>
<reference evidence="2 3" key="1">
    <citation type="submission" date="2024-03" db="EMBL/GenBank/DDBJ databases">
        <authorList>
            <person name="Gkanogiannis A."/>
            <person name="Becerra Lopez-Lavalle L."/>
        </authorList>
    </citation>
    <scope>NUCLEOTIDE SEQUENCE [LARGE SCALE GENOMIC DNA]</scope>
</reference>
<accession>A0ABP0Z0Z8</accession>
<proteinExistence type="predicted"/>
<sequence length="228" mass="26734">MDCFFRLFCRQIAYGTSSYLVTRSSCRGTYGRIRHSGRNSFKIGNPWDSIPLKKVLQEVEEEMNTYMPKEKVVELSLNRGLATTFGNDEMRQRFERIEKIQGLLTKRIEEKFEEMKIDREIRMTKKIDNLLKTLKIMIDYMKSIPIGASHAVASNLHMEDKEEEPEMVDGSNAHRIIRRKDDDQDEEGQGKQDPQFKIPQSIHKESREGNKTKELVRRETKETKCKVV</sequence>
<organism evidence="2 3">
    <name type="scientific">Citrullus colocynthis</name>
    <name type="common">colocynth</name>
    <dbReference type="NCBI Taxonomy" id="252529"/>
    <lineage>
        <taxon>Eukaryota</taxon>
        <taxon>Viridiplantae</taxon>
        <taxon>Streptophyta</taxon>
        <taxon>Embryophyta</taxon>
        <taxon>Tracheophyta</taxon>
        <taxon>Spermatophyta</taxon>
        <taxon>Magnoliopsida</taxon>
        <taxon>eudicotyledons</taxon>
        <taxon>Gunneridae</taxon>
        <taxon>Pentapetalae</taxon>
        <taxon>rosids</taxon>
        <taxon>fabids</taxon>
        <taxon>Cucurbitales</taxon>
        <taxon>Cucurbitaceae</taxon>
        <taxon>Benincaseae</taxon>
        <taxon>Citrullus</taxon>
    </lineage>
</organism>
<gene>
    <name evidence="2" type="ORF">CITCOLO1_LOCUS18115</name>
</gene>
<keyword evidence="3" id="KW-1185">Reference proteome</keyword>
<name>A0ABP0Z0Z8_9ROSI</name>
<feature type="compositionally biased region" description="Basic and acidic residues" evidence="1">
    <location>
        <begin position="202"/>
        <end position="228"/>
    </location>
</feature>
<feature type="region of interest" description="Disordered" evidence="1">
    <location>
        <begin position="159"/>
        <end position="228"/>
    </location>
</feature>
<evidence type="ECO:0000313" key="3">
    <source>
        <dbReference type="Proteomes" id="UP001642487"/>
    </source>
</evidence>